<evidence type="ECO:0000256" key="3">
    <source>
        <dbReference type="ARBA" id="ARBA00023163"/>
    </source>
</evidence>
<sequence>MGKSNSRNISDGDVFGNYTVVSAYFEKRYGKWHHRCQCSCGVVKAVQGGHLRSGASTSCGCVRNELISRSKTRHGGVGTRTYQIWKGMKNRCFNQNDIAYPRYGGAGISVCDRWANDYQAFFDDMGECPDGLTLDRIDGALGYCKENCRWATDKQQAENRSTRNGSTGVKGVRKHGNKFRVDICHNYKQIYIGLFDSLDEAIRARRAAEIKYWGSNNAASPN</sequence>
<evidence type="ECO:0000313" key="6">
    <source>
        <dbReference type="Proteomes" id="UP000599578"/>
    </source>
</evidence>
<dbReference type="SUPFAM" id="SSF54171">
    <property type="entry name" value="DNA-binding domain"/>
    <property type="match status" value="1"/>
</dbReference>
<gene>
    <name evidence="5" type="ORF">GCM10011348_46090</name>
</gene>
<dbReference type="InterPro" id="IPR001471">
    <property type="entry name" value="AP2/ERF_dom"/>
</dbReference>
<dbReference type="Proteomes" id="UP000599578">
    <property type="component" value="Unassembled WGS sequence"/>
</dbReference>
<feature type="domain" description="AP2/ERF" evidence="4">
    <location>
        <begin position="165"/>
        <end position="222"/>
    </location>
</feature>
<reference evidence="5 6" key="1">
    <citation type="journal article" date="2014" name="Int. J. Syst. Evol. Microbiol.">
        <title>Complete genome sequence of Corynebacterium casei LMG S-19264T (=DSM 44701T), isolated from a smear-ripened cheese.</title>
        <authorList>
            <consortium name="US DOE Joint Genome Institute (JGI-PGF)"/>
            <person name="Walter F."/>
            <person name="Albersmeier A."/>
            <person name="Kalinowski J."/>
            <person name="Ruckert C."/>
        </authorList>
    </citation>
    <scope>NUCLEOTIDE SEQUENCE [LARGE SCALE GENOMIC DNA]</scope>
    <source>
        <strain evidence="5 6">CGMCC 1.7286</strain>
    </source>
</reference>
<name>A0A917ZRE6_9GAMM</name>
<organism evidence="5 6">
    <name type="scientific">Marinobacterium nitratireducens</name>
    <dbReference type="NCBI Taxonomy" id="518897"/>
    <lineage>
        <taxon>Bacteria</taxon>
        <taxon>Pseudomonadati</taxon>
        <taxon>Pseudomonadota</taxon>
        <taxon>Gammaproteobacteria</taxon>
        <taxon>Oceanospirillales</taxon>
        <taxon>Oceanospirillaceae</taxon>
        <taxon>Marinobacterium</taxon>
    </lineage>
</organism>
<evidence type="ECO:0000256" key="1">
    <source>
        <dbReference type="ARBA" id="ARBA00023015"/>
    </source>
</evidence>
<dbReference type="GO" id="GO:0003700">
    <property type="term" value="F:DNA-binding transcription factor activity"/>
    <property type="evidence" value="ECO:0007669"/>
    <property type="project" value="InterPro"/>
</dbReference>
<dbReference type="PROSITE" id="PS51032">
    <property type="entry name" value="AP2_ERF"/>
    <property type="match status" value="1"/>
</dbReference>
<evidence type="ECO:0000256" key="2">
    <source>
        <dbReference type="ARBA" id="ARBA00023125"/>
    </source>
</evidence>
<keyword evidence="6" id="KW-1185">Reference proteome</keyword>
<dbReference type="Gene3D" id="3.30.730.10">
    <property type="entry name" value="AP2/ERF domain"/>
    <property type="match status" value="1"/>
</dbReference>
<evidence type="ECO:0000259" key="4">
    <source>
        <dbReference type="PROSITE" id="PS51032"/>
    </source>
</evidence>
<comment type="caution">
    <text evidence="5">The sequence shown here is derived from an EMBL/GenBank/DDBJ whole genome shotgun (WGS) entry which is preliminary data.</text>
</comment>
<dbReference type="AlphaFoldDB" id="A0A917ZRE6"/>
<keyword evidence="3" id="KW-0804">Transcription</keyword>
<protein>
    <recommendedName>
        <fullName evidence="4">AP2/ERF domain-containing protein</fullName>
    </recommendedName>
</protein>
<dbReference type="RefSeq" id="WP_188863001.1">
    <property type="nucleotide sequence ID" value="NZ_BMLT01000021.1"/>
</dbReference>
<dbReference type="EMBL" id="BMLT01000021">
    <property type="protein sequence ID" value="GGO89109.1"/>
    <property type="molecule type" value="Genomic_DNA"/>
</dbReference>
<dbReference type="InterPro" id="IPR016177">
    <property type="entry name" value="DNA-bd_dom_sf"/>
</dbReference>
<dbReference type="GO" id="GO:0003677">
    <property type="term" value="F:DNA binding"/>
    <property type="evidence" value="ECO:0007669"/>
    <property type="project" value="UniProtKB-KW"/>
</dbReference>
<accession>A0A917ZRE6</accession>
<evidence type="ECO:0000313" key="5">
    <source>
        <dbReference type="EMBL" id="GGO89109.1"/>
    </source>
</evidence>
<keyword evidence="2" id="KW-0238">DNA-binding</keyword>
<dbReference type="InterPro" id="IPR036955">
    <property type="entry name" value="AP2/ERF_dom_sf"/>
</dbReference>
<keyword evidence="1" id="KW-0805">Transcription regulation</keyword>
<proteinExistence type="predicted"/>